<dbReference type="Pfam" id="PF14559">
    <property type="entry name" value="TPR_19"/>
    <property type="match status" value="3"/>
</dbReference>
<dbReference type="Proteomes" id="UP000060787">
    <property type="component" value="Chromosome"/>
</dbReference>
<dbReference type="STRING" id="84531.LA76x_4837"/>
<organism evidence="1 2">
    <name type="scientific">Lysobacter antibioticus</name>
    <dbReference type="NCBI Taxonomy" id="84531"/>
    <lineage>
        <taxon>Bacteria</taxon>
        <taxon>Pseudomonadati</taxon>
        <taxon>Pseudomonadota</taxon>
        <taxon>Gammaproteobacteria</taxon>
        <taxon>Lysobacterales</taxon>
        <taxon>Lysobacteraceae</taxon>
        <taxon>Lysobacter</taxon>
    </lineage>
</organism>
<evidence type="ECO:0000313" key="1">
    <source>
        <dbReference type="EMBL" id="ALN82940.1"/>
    </source>
</evidence>
<dbReference type="PATRIC" id="fig|84531.8.peg.4828"/>
<dbReference type="EMBL" id="CP011129">
    <property type="protein sequence ID" value="ALN82940.1"/>
    <property type="molecule type" value="Genomic_DNA"/>
</dbReference>
<dbReference type="SMART" id="SM00028">
    <property type="entry name" value="TPR"/>
    <property type="match status" value="8"/>
</dbReference>
<dbReference type="Gene3D" id="1.25.40.10">
    <property type="entry name" value="Tetratricopeptide repeat domain"/>
    <property type="match status" value="2"/>
</dbReference>
<evidence type="ECO:0000313" key="2">
    <source>
        <dbReference type="Proteomes" id="UP000060787"/>
    </source>
</evidence>
<dbReference type="InterPro" id="IPR011990">
    <property type="entry name" value="TPR-like_helical_dom_sf"/>
</dbReference>
<dbReference type="AlphaFoldDB" id="A0A0S2FHC9"/>
<protein>
    <submittedName>
        <fullName evidence="1">Tetratricopeptide repeat family protein</fullName>
    </submittedName>
</protein>
<dbReference type="Gene3D" id="3.40.50.300">
    <property type="entry name" value="P-loop containing nucleotide triphosphate hydrolases"/>
    <property type="match status" value="1"/>
</dbReference>
<keyword evidence="2" id="KW-1185">Reference proteome</keyword>
<dbReference type="eggNOG" id="COG0457">
    <property type="taxonomic scope" value="Bacteria"/>
</dbReference>
<dbReference type="InterPro" id="IPR019734">
    <property type="entry name" value="TPR_rpt"/>
</dbReference>
<gene>
    <name evidence="1" type="ORF">LA76x_4837</name>
</gene>
<dbReference type="RefSeq" id="WP_057919513.1">
    <property type="nucleotide sequence ID" value="NZ_CP011129.1"/>
</dbReference>
<dbReference type="InterPro" id="IPR027417">
    <property type="entry name" value="P-loop_NTPase"/>
</dbReference>
<reference evidence="1 2" key="1">
    <citation type="journal article" date="2015" name="BMC Genomics">
        <title>Comparative genomics and metabolic profiling of the genus Lysobacter.</title>
        <authorList>
            <person name="de Bruijn I."/>
            <person name="Cheng X."/>
            <person name="de Jager V."/>
            <person name="Exposito R.G."/>
            <person name="Watrous J."/>
            <person name="Patel N."/>
            <person name="Postma J."/>
            <person name="Dorrestein P.C."/>
            <person name="Kobayashi D."/>
            <person name="Raaijmakers J.M."/>
        </authorList>
    </citation>
    <scope>NUCLEOTIDE SEQUENCE [LARGE SCALE GENOMIC DNA]</scope>
    <source>
        <strain evidence="1 2">76</strain>
    </source>
</reference>
<accession>A0A0S2FHC9</accession>
<dbReference type="PANTHER" id="PTHR12558:SF13">
    <property type="entry name" value="CELL DIVISION CYCLE PROTEIN 27 HOMOLOG"/>
    <property type="match status" value="1"/>
</dbReference>
<dbReference type="Pfam" id="PF13432">
    <property type="entry name" value="TPR_16"/>
    <property type="match status" value="1"/>
</dbReference>
<proteinExistence type="predicted"/>
<dbReference type="PANTHER" id="PTHR12558">
    <property type="entry name" value="CELL DIVISION CYCLE 16,23,27"/>
    <property type="match status" value="1"/>
</dbReference>
<sequence>MYEPILDALRRGATAEALSAAEQAVAADPQDAAAHRLHAAALRLGGDREGAVAAIDRAIGLNPEDAQLHLERAGALLDGRQLDEAQAALATAIGLDPNQFPAYIVKAHLAIARGDLDEAERLGRTAARIAPGHPQVAAVEGSLALRRGDNDRALAVLSQAASLAPEDAQIIHALAFAYLAKGHLAFAEQAFLTLAERQPEQPTLQLMIADLMRRQQRFGEAADRVAAVAQREDAGFGVQRWLGELELDAGRPERALPALRSALAVIPDDPRTLNAIMEAWRRLDDVDDARRTLESALATHADLPNLWRARLALEPFAEAGAIEVIERWQNAMPGHLGALEARAAVHDYLGEHAQAEAIAHRIVELHPGDVRAEMRIVQGLAETDPDAAAERIERLISLSPDPLVKRELRQLLGRAFDLAGQPEAAAATWAELHAEVIDQRLPRNAISRRNAAEWPAMAPIADGAQGVLLLWGAPGSRVERFAQMLTAVGAPLLVDRYGEQPPTDPLQRYGTVEELLAGSLDPAFLVKMYRAALPARGAAEGPVFDWLLWWDNALLRALRPYLPEAMMLIAVRDPRDMLLDWLAFGSTTPYALETPEAGARWLAQTLDQIVDLHEGNLFPHNLVKLDEIVDDPGALAQAVADTLRIQVSLPNDLSLGGARLAPGRWREYTGPLGEAFALLKPVARRLGYSEN</sequence>
<dbReference type="SUPFAM" id="SSF48452">
    <property type="entry name" value="TPR-like"/>
    <property type="match status" value="1"/>
</dbReference>
<dbReference type="KEGG" id="lab:LA76x_4837"/>
<name>A0A0S2FHC9_LYSAN</name>